<dbReference type="InterPro" id="IPR003953">
    <property type="entry name" value="FAD-dep_OxRdtase_2_FAD-bd"/>
</dbReference>
<keyword evidence="10" id="KW-0413">Isomerase</keyword>
<dbReference type="EC" id="5.3.3.1" evidence="11"/>
<keyword evidence="4" id="KW-0285">Flavoprotein</keyword>
<dbReference type="Gene3D" id="3.50.50.60">
    <property type="entry name" value="FAD/NAD(P)-binding domain"/>
    <property type="match status" value="3"/>
</dbReference>
<accession>A0ABP9PJS0</accession>
<sequence>MTSQTPERAAGASGEGPFDVDVLVVGSGFGGSVAALRLTEKGYRVAVVEAGPRFEDGDFAKGTFDLTRYLWAPWLGCYGIQRIDAVRDTMIVAGAGVGGGSLVYANTLYEPLEQFYRDPQWSHITDWRSELAPYYDQAKRMLGVVDNPVRTPADDVMEKVATDMGAADTFHPTPVGVFFGGPGQAEGERVEDPYFGGAGPARNTCRNCGECMSGCRHNAKNTLVKNYLYLAEQNGATVLPLTTVTRVRPRADDAGGGYEVEVRYTKAKRRTARSTRTITAQHVVMAAASLGTQKLLHRMKDEGHLPRLSSRLGFLSRTNSESILGAIAPRTDPTDYSYGVAITSSWHPDEHTHIEPCRYGKGFNTMAMLQTVLTDGDGEVPRWQTWLKQMWLRRRDIRELYDFTHWSERTVIALVMQSLDNSITTYGKRGKVTGRWRMTSRQGHGAPNPTWIPAANEAVRRIAGTIGGIPGGNIGEPFNMPLTAHFIGGCAIGATPDDGVVDGYQRVFGHPGLHVADGSAISANLGVNPSLTITAQAERAMALWPNKGERDPRPPLGAAYERLDPVAPRAPVVPDHAPGALRLPIVGVS</sequence>
<dbReference type="PANTHER" id="PTHR47470:SF1">
    <property type="entry name" value="FAD-DEPENDENT OXIDOREDUCTASE 2 FAD BINDING DOMAIN-CONTAINING PROTEIN"/>
    <property type="match status" value="1"/>
</dbReference>
<keyword evidence="5" id="KW-0274">FAD</keyword>
<dbReference type="Proteomes" id="UP001500221">
    <property type="component" value="Unassembled WGS sequence"/>
</dbReference>
<evidence type="ECO:0000259" key="16">
    <source>
        <dbReference type="Pfam" id="PF00732"/>
    </source>
</evidence>
<evidence type="ECO:0000256" key="2">
    <source>
        <dbReference type="ARBA" id="ARBA00010790"/>
    </source>
</evidence>
<keyword evidence="20" id="KW-1185">Reference proteome</keyword>
<name>A0ABP9PJS0_9ACTN</name>
<evidence type="ECO:0000313" key="20">
    <source>
        <dbReference type="Proteomes" id="UP001500221"/>
    </source>
</evidence>
<evidence type="ECO:0000256" key="7">
    <source>
        <dbReference type="ARBA" id="ARBA00023098"/>
    </source>
</evidence>
<dbReference type="SUPFAM" id="SSF51905">
    <property type="entry name" value="FAD/NAD(P)-binding domain"/>
    <property type="match status" value="1"/>
</dbReference>
<dbReference type="InterPro" id="IPR052542">
    <property type="entry name" value="Cholesterol_Oxidase"/>
</dbReference>
<dbReference type="PANTHER" id="PTHR47470">
    <property type="entry name" value="CHOLESTEROL OXIDASE"/>
    <property type="match status" value="1"/>
</dbReference>
<organism evidence="19 20">
    <name type="scientific">Nocardioides marinquilinus</name>
    <dbReference type="NCBI Taxonomy" id="1210400"/>
    <lineage>
        <taxon>Bacteria</taxon>
        <taxon>Bacillati</taxon>
        <taxon>Actinomycetota</taxon>
        <taxon>Actinomycetes</taxon>
        <taxon>Propionibacteriales</taxon>
        <taxon>Nocardioidaceae</taxon>
        <taxon>Nocardioides</taxon>
    </lineage>
</organism>
<feature type="domain" description="FAD-dependent oxidoreductase 2 FAD-binding" evidence="17">
    <location>
        <begin position="21"/>
        <end position="92"/>
    </location>
</feature>
<dbReference type="EC" id="1.1.3.6" evidence="13"/>
<evidence type="ECO:0000259" key="17">
    <source>
        <dbReference type="Pfam" id="PF00890"/>
    </source>
</evidence>
<keyword evidence="7" id="KW-0443">Lipid metabolism</keyword>
<proteinExistence type="inferred from homology"/>
<evidence type="ECO:0000256" key="6">
    <source>
        <dbReference type="ARBA" id="ARBA00023002"/>
    </source>
</evidence>
<comment type="caution">
    <text evidence="19">The sequence shown here is derived from an EMBL/GenBank/DDBJ whole genome shotgun (WGS) entry which is preliminary data.</text>
</comment>
<keyword evidence="9" id="KW-0753">Steroid metabolism</keyword>
<gene>
    <name evidence="19" type="ORF">GCM10023340_20760</name>
</gene>
<evidence type="ECO:0000256" key="15">
    <source>
        <dbReference type="ARBA" id="ARBA00049778"/>
    </source>
</evidence>
<keyword evidence="3" id="KW-0153">Cholesterol metabolism</keyword>
<dbReference type="InterPro" id="IPR007867">
    <property type="entry name" value="GMC_OxRtase_C"/>
</dbReference>
<evidence type="ECO:0000256" key="10">
    <source>
        <dbReference type="ARBA" id="ARBA00023235"/>
    </source>
</evidence>
<keyword evidence="6" id="KW-0560">Oxidoreductase</keyword>
<evidence type="ECO:0000256" key="9">
    <source>
        <dbReference type="ARBA" id="ARBA00023221"/>
    </source>
</evidence>
<evidence type="ECO:0000313" key="19">
    <source>
        <dbReference type="EMBL" id="GAA5147801.1"/>
    </source>
</evidence>
<comment type="pathway">
    <text evidence="12">Steroid metabolism; cholesterol degradation.</text>
</comment>
<comment type="cofactor">
    <cofactor evidence="1">
        <name>FAD</name>
        <dbReference type="ChEBI" id="CHEBI:57692"/>
    </cofactor>
</comment>
<evidence type="ECO:0000256" key="11">
    <source>
        <dbReference type="ARBA" id="ARBA00038856"/>
    </source>
</evidence>
<evidence type="ECO:0000256" key="14">
    <source>
        <dbReference type="ARBA" id="ARBA00049744"/>
    </source>
</evidence>
<evidence type="ECO:0000256" key="3">
    <source>
        <dbReference type="ARBA" id="ARBA00022548"/>
    </source>
</evidence>
<dbReference type="EMBL" id="BAABKG010000002">
    <property type="protein sequence ID" value="GAA5147801.1"/>
    <property type="molecule type" value="Genomic_DNA"/>
</dbReference>
<evidence type="ECO:0000259" key="18">
    <source>
        <dbReference type="Pfam" id="PF05199"/>
    </source>
</evidence>
<protein>
    <recommendedName>
        <fullName evidence="14">Cholesterol oxidase</fullName>
        <ecNumber evidence="13">1.1.3.6</ecNumber>
        <ecNumber evidence="11">5.3.3.1</ecNumber>
    </recommendedName>
    <alternativeName>
        <fullName evidence="15">Cholesterol isomerase</fullName>
    </alternativeName>
</protein>
<evidence type="ECO:0000256" key="12">
    <source>
        <dbReference type="ARBA" id="ARBA00049645"/>
    </source>
</evidence>
<evidence type="ECO:0000256" key="5">
    <source>
        <dbReference type="ARBA" id="ARBA00022827"/>
    </source>
</evidence>
<dbReference type="RefSeq" id="WP_345457945.1">
    <property type="nucleotide sequence ID" value="NZ_BAABKG010000002.1"/>
</dbReference>
<reference evidence="20" key="1">
    <citation type="journal article" date="2019" name="Int. J. Syst. Evol. Microbiol.">
        <title>The Global Catalogue of Microorganisms (GCM) 10K type strain sequencing project: providing services to taxonomists for standard genome sequencing and annotation.</title>
        <authorList>
            <consortium name="The Broad Institute Genomics Platform"/>
            <consortium name="The Broad Institute Genome Sequencing Center for Infectious Disease"/>
            <person name="Wu L."/>
            <person name="Ma J."/>
        </authorList>
    </citation>
    <scope>NUCLEOTIDE SEQUENCE [LARGE SCALE GENOMIC DNA]</scope>
    <source>
        <strain evidence="20">JCM 18459</strain>
    </source>
</reference>
<feature type="domain" description="Glucose-methanol-choline oxidoreductase C-terminal" evidence="18">
    <location>
        <begin position="483"/>
        <end position="537"/>
    </location>
</feature>
<dbReference type="InterPro" id="IPR036188">
    <property type="entry name" value="FAD/NAD-bd_sf"/>
</dbReference>
<dbReference type="Pfam" id="PF00890">
    <property type="entry name" value="FAD_binding_2"/>
    <property type="match status" value="1"/>
</dbReference>
<dbReference type="InterPro" id="IPR000172">
    <property type="entry name" value="GMC_OxRdtase_N"/>
</dbReference>
<dbReference type="Pfam" id="PF00732">
    <property type="entry name" value="GMC_oxred_N"/>
    <property type="match status" value="1"/>
</dbReference>
<comment type="similarity">
    <text evidence="2">Belongs to the GMC oxidoreductase family.</text>
</comment>
<evidence type="ECO:0000256" key="8">
    <source>
        <dbReference type="ARBA" id="ARBA00023166"/>
    </source>
</evidence>
<feature type="domain" description="Glucose-methanol-choline oxidoreductase N-terminal" evidence="16">
    <location>
        <begin position="203"/>
        <end position="298"/>
    </location>
</feature>
<evidence type="ECO:0000256" key="4">
    <source>
        <dbReference type="ARBA" id="ARBA00022630"/>
    </source>
</evidence>
<evidence type="ECO:0000256" key="13">
    <source>
        <dbReference type="ARBA" id="ARBA00049723"/>
    </source>
</evidence>
<keyword evidence="8" id="KW-1207">Sterol metabolism</keyword>
<dbReference type="Pfam" id="PF05199">
    <property type="entry name" value="GMC_oxred_C"/>
    <property type="match status" value="1"/>
</dbReference>
<evidence type="ECO:0000256" key="1">
    <source>
        <dbReference type="ARBA" id="ARBA00001974"/>
    </source>
</evidence>